<dbReference type="KEGG" id="amus:LMH87_009731"/>
<reference evidence="1" key="1">
    <citation type="journal article" date="2023" name="Access Microbiol">
        <title>De-novo genome assembly for Akanthomyces muscarius, a biocontrol agent of insect agricultural pests.</title>
        <authorList>
            <person name="Erdos Z."/>
            <person name="Studholme D.J."/>
            <person name="Raymond B."/>
            <person name="Sharma M."/>
        </authorList>
    </citation>
    <scope>NUCLEOTIDE SEQUENCE</scope>
    <source>
        <strain evidence="1">Ve6</strain>
    </source>
</reference>
<dbReference type="Proteomes" id="UP001144673">
    <property type="component" value="Chromosome 5"/>
</dbReference>
<comment type="caution">
    <text evidence="1">The sequence shown here is derived from an EMBL/GenBank/DDBJ whole genome shotgun (WGS) entry which is preliminary data.</text>
</comment>
<dbReference type="GeneID" id="80896890"/>
<dbReference type="AlphaFoldDB" id="A0A9W8UJU0"/>
<organism evidence="1 2">
    <name type="scientific">Akanthomyces muscarius</name>
    <name type="common">Entomopathogenic fungus</name>
    <name type="synonym">Lecanicillium muscarium</name>
    <dbReference type="NCBI Taxonomy" id="2231603"/>
    <lineage>
        <taxon>Eukaryota</taxon>
        <taxon>Fungi</taxon>
        <taxon>Dikarya</taxon>
        <taxon>Ascomycota</taxon>
        <taxon>Pezizomycotina</taxon>
        <taxon>Sordariomycetes</taxon>
        <taxon>Hypocreomycetidae</taxon>
        <taxon>Hypocreales</taxon>
        <taxon>Cordycipitaceae</taxon>
        <taxon>Akanthomyces</taxon>
    </lineage>
</organism>
<dbReference type="EMBL" id="JAJHUN010000008">
    <property type="protein sequence ID" value="KAJ4153234.1"/>
    <property type="molecule type" value="Genomic_DNA"/>
</dbReference>
<name>A0A9W8UJU0_AKAMU</name>
<sequence length="82" mass="9178">MVSLQEPTLPKPAHITAYTQRSKSVAGLLRPSPMEMELSRVAQSKTAEDVVREITMQDKAAELYQRPRSATGLAQYMGQNTW</sequence>
<evidence type="ECO:0000313" key="1">
    <source>
        <dbReference type="EMBL" id="KAJ4153234.1"/>
    </source>
</evidence>
<keyword evidence="2" id="KW-1185">Reference proteome</keyword>
<protein>
    <submittedName>
        <fullName evidence="1">Uncharacterized protein</fullName>
    </submittedName>
</protein>
<accession>A0A9W8UJU0</accession>
<gene>
    <name evidence="1" type="ORF">LMH87_009731</name>
</gene>
<evidence type="ECO:0000313" key="2">
    <source>
        <dbReference type="Proteomes" id="UP001144673"/>
    </source>
</evidence>
<dbReference type="RefSeq" id="XP_056053892.1">
    <property type="nucleotide sequence ID" value="XM_056196778.1"/>
</dbReference>
<proteinExistence type="predicted"/>